<organism evidence="1 2">
    <name type="scientific">Canavalia gladiata</name>
    <name type="common">Sword bean</name>
    <name type="synonym">Dolichos gladiatus</name>
    <dbReference type="NCBI Taxonomy" id="3824"/>
    <lineage>
        <taxon>Eukaryota</taxon>
        <taxon>Viridiplantae</taxon>
        <taxon>Streptophyta</taxon>
        <taxon>Embryophyta</taxon>
        <taxon>Tracheophyta</taxon>
        <taxon>Spermatophyta</taxon>
        <taxon>Magnoliopsida</taxon>
        <taxon>eudicotyledons</taxon>
        <taxon>Gunneridae</taxon>
        <taxon>Pentapetalae</taxon>
        <taxon>rosids</taxon>
        <taxon>fabids</taxon>
        <taxon>Fabales</taxon>
        <taxon>Fabaceae</taxon>
        <taxon>Papilionoideae</taxon>
        <taxon>50 kb inversion clade</taxon>
        <taxon>NPAAA clade</taxon>
        <taxon>indigoferoid/millettioid clade</taxon>
        <taxon>Phaseoleae</taxon>
        <taxon>Canavalia</taxon>
    </lineage>
</organism>
<keyword evidence="2" id="KW-1185">Reference proteome</keyword>
<proteinExistence type="predicted"/>
<dbReference type="Proteomes" id="UP001367508">
    <property type="component" value="Unassembled WGS sequence"/>
</dbReference>
<protein>
    <submittedName>
        <fullName evidence="1">Uncharacterized protein</fullName>
    </submittedName>
</protein>
<reference evidence="1 2" key="1">
    <citation type="submission" date="2024-01" db="EMBL/GenBank/DDBJ databases">
        <title>The genomes of 5 underutilized Papilionoideae crops provide insights into root nodulation and disease resistanc.</title>
        <authorList>
            <person name="Jiang F."/>
        </authorList>
    </citation>
    <scope>NUCLEOTIDE SEQUENCE [LARGE SCALE GENOMIC DNA]</scope>
    <source>
        <strain evidence="1">LVBAO_FW01</strain>
        <tissue evidence="1">Leaves</tissue>
    </source>
</reference>
<gene>
    <name evidence="1" type="ORF">VNO77_22519</name>
</gene>
<accession>A0AAN9QEJ0</accession>
<comment type="caution">
    <text evidence="1">The sequence shown here is derived from an EMBL/GenBank/DDBJ whole genome shotgun (WGS) entry which is preliminary data.</text>
</comment>
<dbReference type="EMBL" id="JAYMYQ010000005">
    <property type="protein sequence ID" value="KAK7328413.1"/>
    <property type="molecule type" value="Genomic_DNA"/>
</dbReference>
<dbReference type="AlphaFoldDB" id="A0AAN9QEJ0"/>
<name>A0AAN9QEJ0_CANGL</name>
<evidence type="ECO:0000313" key="1">
    <source>
        <dbReference type="EMBL" id="KAK7328413.1"/>
    </source>
</evidence>
<sequence>MVAMATTTTNFRGGLRGASHAKVLYLVHMGVYGYSPRSRTSRRSLQASVTRVQFSLMWHCGACMRMHKVDIPCNPYVL</sequence>
<evidence type="ECO:0000313" key="2">
    <source>
        <dbReference type="Proteomes" id="UP001367508"/>
    </source>
</evidence>